<name>A0A942TAH4_9BACI</name>
<evidence type="ECO:0000313" key="4">
    <source>
        <dbReference type="Proteomes" id="UP000677265"/>
    </source>
</evidence>
<dbReference type="EMBL" id="JAGYPE020000007">
    <property type="protein sequence ID" value="MCH6265076.1"/>
    <property type="molecule type" value="Genomic_DNA"/>
</dbReference>
<keyword evidence="4" id="KW-1185">Reference proteome</keyword>
<dbReference type="Proteomes" id="UP000677265">
    <property type="component" value="Unassembled WGS sequence"/>
</dbReference>
<keyword evidence="1" id="KW-1133">Transmembrane helix</keyword>
<reference evidence="2" key="1">
    <citation type="submission" date="2021-05" db="EMBL/GenBank/DDBJ databases">
        <title>Novel Bacillus species.</title>
        <authorList>
            <person name="Liu G."/>
        </authorList>
    </citation>
    <scope>NUCLEOTIDE SEQUENCE</scope>
    <source>
        <strain evidence="2 4">FJAT-50051</strain>
    </source>
</reference>
<evidence type="ECO:0000313" key="2">
    <source>
        <dbReference type="EMBL" id="MBS4187931.1"/>
    </source>
</evidence>
<keyword evidence="1" id="KW-0812">Transmembrane</keyword>
<dbReference type="EMBL" id="JAGYPE010000009">
    <property type="protein sequence ID" value="MBS4187931.1"/>
    <property type="molecule type" value="Genomic_DNA"/>
</dbReference>
<sequence length="63" mass="6876">MNTVQIAMLFIAGGFILSIMGVNQILKCSNVVSIVRKKVVIALFTLAIIVQGLLTIVLWKLSM</sequence>
<protein>
    <submittedName>
        <fullName evidence="2">Uncharacterized protein</fullName>
    </submittedName>
</protein>
<dbReference type="AlphaFoldDB" id="A0A942TAH4"/>
<organism evidence="2">
    <name type="scientific">Neobacillus citreus</name>
    <dbReference type="NCBI Taxonomy" id="2833578"/>
    <lineage>
        <taxon>Bacteria</taxon>
        <taxon>Bacillati</taxon>
        <taxon>Bacillota</taxon>
        <taxon>Bacilli</taxon>
        <taxon>Bacillales</taxon>
        <taxon>Bacillaceae</taxon>
        <taxon>Neobacillus</taxon>
    </lineage>
</organism>
<accession>A0A942TAH4</accession>
<comment type="caution">
    <text evidence="2">The sequence shown here is derived from an EMBL/GenBank/DDBJ whole genome shotgun (WGS) entry which is preliminary data.</text>
</comment>
<gene>
    <name evidence="3" type="ORF">KHB02_006000</name>
    <name evidence="2" type="ORF">KHB02_41870</name>
</gene>
<feature type="transmembrane region" description="Helical" evidence="1">
    <location>
        <begin position="38"/>
        <end position="59"/>
    </location>
</feature>
<keyword evidence="1" id="KW-0472">Membrane</keyword>
<proteinExistence type="predicted"/>
<evidence type="ECO:0000256" key="1">
    <source>
        <dbReference type="SAM" id="Phobius"/>
    </source>
</evidence>
<dbReference type="RefSeq" id="WP_213147739.1">
    <property type="nucleotide sequence ID" value="NZ_JAGYPE020000007.1"/>
</dbReference>
<evidence type="ECO:0000313" key="3">
    <source>
        <dbReference type="EMBL" id="MCH6265076.1"/>
    </source>
</evidence>
<feature type="transmembrane region" description="Helical" evidence="1">
    <location>
        <begin position="6"/>
        <end position="26"/>
    </location>
</feature>